<evidence type="ECO:0000259" key="1">
    <source>
        <dbReference type="Pfam" id="PF03478"/>
    </source>
</evidence>
<dbReference type="Pfam" id="PF03478">
    <property type="entry name" value="Beta-prop_KIB1-4"/>
    <property type="match status" value="1"/>
</dbReference>
<feature type="domain" description="KIB1-4 beta-propeller" evidence="1">
    <location>
        <begin position="80"/>
        <end position="422"/>
    </location>
</feature>
<dbReference type="InterPro" id="IPR050942">
    <property type="entry name" value="F-box_BR-signaling"/>
</dbReference>
<dbReference type="AlphaFoldDB" id="A0ABD3D1V5"/>
<dbReference type="EMBL" id="JAVIJP010000027">
    <property type="protein sequence ID" value="KAL3636245.1"/>
    <property type="molecule type" value="Genomic_DNA"/>
</dbReference>
<dbReference type="PANTHER" id="PTHR44259:SF37">
    <property type="entry name" value="DUF1618 DOMAIN-CONTAINING PROTEIN"/>
    <property type="match status" value="1"/>
</dbReference>
<organism evidence="2 3">
    <name type="scientific">Castilleja foliolosa</name>
    <dbReference type="NCBI Taxonomy" id="1961234"/>
    <lineage>
        <taxon>Eukaryota</taxon>
        <taxon>Viridiplantae</taxon>
        <taxon>Streptophyta</taxon>
        <taxon>Embryophyta</taxon>
        <taxon>Tracheophyta</taxon>
        <taxon>Spermatophyta</taxon>
        <taxon>Magnoliopsida</taxon>
        <taxon>eudicotyledons</taxon>
        <taxon>Gunneridae</taxon>
        <taxon>Pentapetalae</taxon>
        <taxon>asterids</taxon>
        <taxon>lamiids</taxon>
        <taxon>Lamiales</taxon>
        <taxon>Orobanchaceae</taxon>
        <taxon>Pedicularideae</taxon>
        <taxon>Castillejinae</taxon>
        <taxon>Castilleja</taxon>
    </lineage>
</organism>
<name>A0ABD3D1V5_9LAMI</name>
<evidence type="ECO:0000313" key="2">
    <source>
        <dbReference type="EMBL" id="KAL3636245.1"/>
    </source>
</evidence>
<gene>
    <name evidence="2" type="ORF">CASFOL_020792</name>
</gene>
<dbReference type="PANTHER" id="PTHR44259">
    <property type="entry name" value="OS07G0183000 PROTEIN-RELATED"/>
    <property type="match status" value="1"/>
</dbReference>
<accession>A0ABD3D1V5</accession>
<comment type="caution">
    <text evidence="2">The sequence shown here is derived from an EMBL/GenBank/DDBJ whole genome shotgun (WGS) entry which is preliminary data.</text>
</comment>
<evidence type="ECO:0000313" key="3">
    <source>
        <dbReference type="Proteomes" id="UP001632038"/>
    </source>
</evidence>
<dbReference type="Proteomes" id="UP001632038">
    <property type="component" value="Unassembled WGS sequence"/>
</dbReference>
<keyword evidence="3" id="KW-1185">Reference proteome</keyword>
<dbReference type="InterPro" id="IPR005174">
    <property type="entry name" value="KIB1-4_b-propeller"/>
</dbReference>
<protein>
    <recommendedName>
        <fullName evidence="1">KIB1-4 beta-propeller domain-containing protein</fullName>
    </recommendedName>
</protein>
<proteinExistence type="predicted"/>
<reference evidence="3" key="1">
    <citation type="journal article" date="2024" name="IScience">
        <title>Strigolactones Initiate the Formation of Haustorium-like Structures in Castilleja.</title>
        <authorList>
            <person name="Buerger M."/>
            <person name="Peterson D."/>
            <person name="Chory J."/>
        </authorList>
    </citation>
    <scope>NUCLEOTIDE SEQUENCE [LARGE SCALE GENOMIC DNA]</scope>
</reference>
<sequence>MLHPFFIFRSTSLGRLRCISTNLCSRLFSSSSRSPWLTLPPTFEGDDMIHNFYSLADNKVLSFNKGYIPKGPLLVDPVFLKLPENDSIIIGSSHGYLALLNQHRGDVFLYNPISGCLRKLPSLANLVDPNDLKLRIPKFILSCSPENHEPQDKYSLECRAIVSFGQGDRLAFCWPGVSYEWKPIGISDVCVTDRYFYRYQDFVYSPMDKLFIGITDMSLHSWDLQKHRAPRVEPTRWLYPWWCESSTSKSRDHRLMMIGIDENKDTYPWPYRSEEDNKLKELCRHLKYLISLSDGRLFLVIRHVVEQMAPDGSPYVKPEEDTTLDYDIDDVKVNYPYKTIGFDVHHIVRDEAKWRSTYMEGSLDGMTMFVGSNQSFALSSSEFPELKANAIYFADDKDLSEFHPPGYRKSSSYGGHDVGIFDYENRIISPCYYPCDYNSIRKIEPTPMWFTPTEA</sequence>